<feature type="transmembrane region" description="Helical" evidence="1">
    <location>
        <begin position="190"/>
        <end position="209"/>
    </location>
</feature>
<feature type="transmembrane region" description="Helical" evidence="1">
    <location>
        <begin position="299"/>
        <end position="319"/>
    </location>
</feature>
<dbReference type="PANTHER" id="PTHR38457:SF1">
    <property type="entry name" value="REGULATOR ABRB-RELATED"/>
    <property type="match status" value="1"/>
</dbReference>
<proteinExistence type="predicted"/>
<dbReference type="NCBIfam" id="TIGR03082">
    <property type="entry name" value="Gneg_AbrB_dup"/>
    <property type="match status" value="1"/>
</dbReference>
<evidence type="ECO:0000313" key="2">
    <source>
        <dbReference type="EMBL" id="MYM54376.1"/>
    </source>
</evidence>
<dbReference type="PANTHER" id="PTHR38457">
    <property type="entry name" value="REGULATOR ABRB-RELATED"/>
    <property type="match status" value="1"/>
</dbReference>
<feature type="transmembrane region" description="Helical" evidence="1">
    <location>
        <begin position="331"/>
        <end position="347"/>
    </location>
</feature>
<keyword evidence="1" id="KW-1133">Transmembrane helix</keyword>
<gene>
    <name evidence="2" type="ORF">GR167_03600</name>
</gene>
<evidence type="ECO:0000313" key="3">
    <source>
        <dbReference type="Proteomes" id="UP000479043"/>
    </source>
</evidence>
<protein>
    <submittedName>
        <fullName evidence="2">AbrB family transcriptional regulator</fullName>
    </submittedName>
</protein>
<dbReference type="Pfam" id="PF05145">
    <property type="entry name" value="AbrB"/>
    <property type="match status" value="1"/>
</dbReference>
<keyword evidence="1" id="KW-0472">Membrane</keyword>
<evidence type="ECO:0000256" key="1">
    <source>
        <dbReference type="SAM" id="Phobius"/>
    </source>
</evidence>
<feature type="transmembrane region" description="Helical" evidence="1">
    <location>
        <begin position="85"/>
        <end position="109"/>
    </location>
</feature>
<dbReference type="InterPro" id="IPR007820">
    <property type="entry name" value="AbrB_fam"/>
</dbReference>
<dbReference type="InterPro" id="IPR017516">
    <property type="entry name" value="AbrB_dup"/>
</dbReference>
<feature type="transmembrane region" description="Helical" evidence="1">
    <location>
        <begin position="61"/>
        <end position="79"/>
    </location>
</feature>
<feature type="transmembrane region" description="Helical" evidence="1">
    <location>
        <begin position="221"/>
        <end position="241"/>
    </location>
</feature>
<sequence>MFLKLALQTLILTALCGAGGFLASLIHTPLPYMIGSLVASGLIGIFFSDRLPEGYRFPMKFRMIFMALIGVMIGSRVHADLIAEIPSLIASLTVLTGFVFAAHGVNYVIFRHLGGYDRPTAFYSGTPGGLMESLALGEEAGADIPILTMQQFMRIIAVISIVPLGLSLYYGAPVGSAGGQSMAAPDTSAAAIPLALAIGLAGLFIGTAIKLPAAQLTGPLLAAAIVTVTGLADLALPQWAINLSQVVIGTSLGMRFTGLRGRTMVVAAGLAVVSVTAMLGLGALCATALHSATGAPFDALLISFAPGGVTEMALIALSLHANPAIVTLHHVYRIILTVIEMSVIGRFRRAKQL</sequence>
<keyword evidence="1" id="KW-0812">Transmembrane</keyword>
<feature type="transmembrane region" description="Helical" evidence="1">
    <location>
        <begin position="261"/>
        <end position="287"/>
    </location>
</feature>
<reference evidence="2 3" key="1">
    <citation type="submission" date="2020-01" db="EMBL/GenBank/DDBJ databases">
        <authorList>
            <person name="Chen S."/>
        </authorList>
    </citation>
    <scope>NUCLEOTIDE SEQUENCE [LARGE SCALE GENOMIC DNA]</scope>
    <source>
        <strain evidence="2 3">GS-10</strain>
    </source>
</reference>
<feature type="transmembrane region" description="Helical" evidence="1">
    <location>
        <begin position="152"/>
        <end position="170"/>
    </location>
</feature>
<name>A0A6L8LH95_9RHOB</name>
<comment type="caution">
    <text evidence="2">The sequence shown here is derived from an EMBL/GenBank/DDBJ whole genome shotgun (WGS) entry which is preliminary data.</text>
</comment>
<organism evidence="2 3">
    <name type="scientific">Thalassovita mangrovi</name>
    <dbReference type="NCBI Taxonomy" id="2692236"/>
    <lineage>
        <taxon>Bacteria</taxon>
        <taxon>Pseudomonadati</taxon>
        <taxon>Pseudomonadota</taxon>
        <taxon>Alphaproteobacteria</taxon>
        <taxon>Rhodobacterales</taxon>
        <taxon>Roseobacteraceae</taxon>
        <taxon>Thalassovita</taxon>
    </lineage>
</organism>
<dbReference type="GO" id="GO:0010468">
    <property type="term" value="P:regulation of gene expression"/>
    <property type="evidence" value="ECO:0007669"/>
    <property type="project" value="InterPro"/>
</dbReference>
<dbReference type="GO" id="GO:0016020">
    <property type="term" value="C:membrane"/>
    <property type="evidence" value="ECO:0007669"/>
    <property type="project" value="InterPro"/>
</dbReference>
<dbReference type="RefSeq" id="WP_160972076.1">
    <property type="nucleotide sequence ID" value="NZ_WWEN01000002.1"/>
</dbReference>
<dbReference type="PIRSF" id="PIRSF038991">
    <property type="entry name" value="Protein_AbrB"/>
    <property type="match status" value="1"/>
</dbReference>
<dbReference type="Proteomes" id="UP000479043">
    <property type="component" value="Unassembled WGS sequence"/>
</dbReference>
<accession>A0A6L8LH95</accession>
<dbReference type="AlphaFoldDB" id="A0A6L8LH95"/>
<feature type="transmembrane region" description="Helical" evidence="1">
    <location>
        <begin position="30"/>
        <end position="49"/>
    </location>
</feature>
<keyword evidence="3" id="KW-1185">Reference proteome</keyword>
<dbReference type="EMBL" id="WWEN01000002">
    <property type="protein sequence ID" value="MYM54376.1"/>
    <property type="molecule type" value="Genomic_DNA"/>
</dbReference>